<feature type="transmembrane region" description="Helical" evidence="9">
    <location>
        <begin position="152"/>
        <end position="173"/>
    </location>
</feature>
<gene>
    <name evidence="10" type="ORF">CFOL_v3_16043</name>
</gene>
<feature type="non-terminal residue" evidence="10">
    <location>
        <position position="1"/>
    </location>
</feature>
<feature type="transmembrane region" description="Helical" evidence="9">
    <location>
        <begin position="179"/>
        <end position="200"/>
    </location>
</feature>
<keyword evidence="11" id="KW-1185">Reference proteome</keyword>
<comment type="caution">
    <text evidence="10">The sequence shown here is derived from an EMBL/GenBank/DDBJ whole genome shotgun (WGS) entry which is preliminary data.</text>
</comment>
<keyword evidence="4" id="KW-0762">Sugar transport</keyword>
<name>A0A1Q3BX34_CEPFO</name>
<dbReference type="InterPro" id="IPR004316">
    <property type="entry name" value="SWEET_rpt"/>
</dbReference>
<feature type="transmembrane region" description="Helical" evidence="9">
    <location>
        <begin position="58"/>
        <end position="79"/>
    </location>
</feature>
<evidence type="ECO:0000256" key="4">
    <source>
        <dbReference type="ARBA" id="ARBA00022597"/>
    </source>
</evidence>
<keyword evidence="5 9" id="KW-0812">Transmembrane</keyword>
<dbReference type="GO" id="GO:0016020">
    <property type="term" value="C:membrane"/>
    <property type="evidence" value="ECO:0007669"/>
    <property type="project" value="InterPro"/>
</dbReference>
<evidence type="ECO:0000256" key="7">
    <source>
        <dbReference type="ARBA" id="ARBA00022989"/>
    </source>
</evidence>
<accession>A0A1Q3BX34</accession>
<keyword evidence="3" id="KW-0813">Transport</keyword>
<comment type="subcellular location">
    <subcellularLocation>
        <location evidence="1">Endomembrane system</location>
        <topology evidence="1">Multi-pass membrane protein</topology>
    </subcellularLocation>
</comment>
<dbReference type="GO" id="GO:0051260">
    <property type="term" value="P:protein homooligomerization"/>
    <property type="evidence" value="ECO:0007669"/>
    <property type="project" value="UniProtKB-ARBA"/>
</dbReference>
<keyword evidence="8 9" id="KW-0472">Membrane</keyword>
<feature type="transmembrane region" description="Helical" evidence="9">
    <location>
        <begin position="91"/>
        <end position="113"/>
    </location>
</feature>
<evidence type="ECO:0000256" key="5">
    <source>
        <dbReference type="ARBA" id="ARBA00022692"/>
    </source>
</evidence>
<dbReference type="InterPro" id="IPR047664">
    <property type="entry name" value="SWEET"/>
</dbReference>
<evidence type="ECO:0000313" key="10">
    <source>
        <dbReference type="EMBL" id="GAV72555.1"/>
    </source>
</evidence>
<dbReference type="PANTHER" id="PTHR10791">
    <property type="entry name" value="RAG1-ACTIVATING PROTEIN 1"/>
    <property type="match status" value="1"/>
</dbReference>
<dbReference type="PANTHER" id="PTHR10791:SF236">
    <property type="entry name" value="BIDIRECTIONAL SUGAR TRANSPORTER SWEET8"/>
    <property type="match status" value="1"/>
</dbReference>
<evidence type="ECO:0000256" key="9">
    <source>
        <dbReference type="SAM" id="Phobius"/>
    </source>
</evidence>
<evidence type="ECO:0000256" key="3">
    <source>
        <dbReference type="ARBA" id="ARBA00022448"/>
    </source>
</evidence>
<dbReference type="FunFam" id="1.20.1280.290:FF:000002">
    <property type="entry name" value="Bidirectional sugar transporter SWEET"/>
    <property type="match status" value="1"/>
</dbReference>
<evidence type="ECO:0000313" key="11">
    <source>
        <dbReference type="Proteomes" id="UP000187406"/>
    </source>
</evidence>
<feature type="non-terminal residue" evidence="10">
    <location>
        <position position="222"/>
    </location>
</feature>
<dbReference type="Pfam" id="PF03083">
    <property type="entry name" value="MtN3_slv"/>
    <property type="match status" value="2"/>
</dbReference>
<dbReference type="OrthoDB" id="409725at2759"/>
<keyword evidence="7 9" id="KW-1133">Transmembrane helix</keyword>
<dbReference type="GO" id="GO:0012505">
    <property type="term" value="C:endomembrane system"/>
    <property type="evidence" value="ECO:0007669"/>
    <property type="project" value="UniProtKB-SubCell"/>
</dbReference>
<dbReference type="Proteomes" id="UP000187406">
    <property type="component" value="Unassembled WGS sequence"/>
</dbReference>
<dbReference type="FunFam" id="1.20.1280.290:FF:000001">
    <property type="entry name" value="Bidirectional sugar transporter SWEET"/>
    <property type="match status" value="1"/>
</dbReference>
<dbReference type="InParanoid" id="A0A1Q3BX34"/>
<organism evidence="10 11">
    <name type="scientific">Cephalotus follicularis</name>
    <name type="common">Albany pitcher plant</name>
    <dbReference type="NCBI Taxonomy" id="3775"/>
    <lineage>
        <taxon>Eukaryota</taxon>
        <taxon>Viridiplantae</taxon>
        <taxon>Streptophyta</taxon>
        <taxon>Embryophyta</taxon>
        <taxon>Tracheophyta</taxon>
        <taxon>Spermatophyta</taxon>
        <taxon>Magnoliopsida</taxon>
        <taxon>eudicotyledons</taxon>
        <taxon>Gunneridae</taxon>
        <taxon>Pentapetalae</taxon>
        <taxon>rosids</taxon>
        <taxon>fabids</taxon>
        <taxon>Oxalidales</taxon>
        <taxon>Cephalotaceae</taxon>
        <taxon>Cephalotus</taxon>
    </lineage>
</organism>
<evidence type="ECO:0000256" key="6">
    <source>
        <dbReference type="ARBA" id="ARBA00022737"/>
    </source>
</evidence>
<keyword evidence="6" id="KW-0677">Repeat</keyword>
<feature type="transmembrane region" description="Helical" evidence="9">
    <location>
        <begin position="28"/>
        <end position="46"/>
    </location>
</feature>
<dbReference type="FunCoup" id="A0A1Q3BX34">
    <property type="interactions" value="272"/>
</dbReference>
<reference evidence="11" key="1">
    <citation type="submission" date="2016-04" db="EMBL/GenBank/DDBJ databases">
        <title>Cephalotus genome sequencing.</title>
        <authorList>
            <person name="Fukushima K."/>
            <person name="Hasebe M."/>
            <person name="Fang X."/>
        </authorList>
    </citation>
    <scope>NUCLEOTIDE SEQUENCE [LARGE SCALE GENOMIC DNA]</scope>
    <source>
        <strain evidence="11">cv. St1</strain>
    </source>
</reference>
<dbReference type="AlphaFoldDB" id="A0A1Q3BX34"/>
<dbReference type="EMBL" id="BDDD01001016">
    <property type="protein sequence ID" value="GAV72555.1"/>
    <property type="molecule type" value="Genomic_DNA"/>
</dbReference>
<proteinExistence type="inferred from homology"/>
<comment type="similarity">
    <text evidence="2">Belongs to the SWEET sugar transporter family.</text>
</comment>
<sequence length="222" mass="25150">GNVVSFGLFLSPSPTMYKIYKKKSVEEFQAIPYIATVMNCMLWVYYGMPFVTKHNTLVYTINAIGLVIELIYLVILYMYDKQSRIRKQIMFGLLGEIILMVAIILGTLLGIHKFSARDIPVGVMCDIFNIIMYFSPLAIARKVIRTKSVKYMPLWLSVTGFVNAVLWTAYGLIIYDLFILISNGCGVVFGAMQLILYGVYYRSTPKDVDDDDAVKPSEVQLS</sequence>
<dbReference type="Gene3D" id="1.20.1280.290">
    <property type="match status" value="2"/>
</dbReference>
<evidence type="ECO:0000256" key="2">
    <source>
        <dbReference type="ARBA" id="ARBA00007809"/>
    </source>
</evidence>
<feature type="transmembrane region" description="Helical" evidence="9">
    <location>
        <begin position="119"/>
        <end position="140"/>
    </location>
</feature>
<evidence type="ECO:0000256" key="1">
    <source>
        <dbReference type="ARBA" id="ARBA00004127"/>
    </source>
</evidence>
<evidence type="ECO:0000256" key="8">
    <source>
        <dbReference type="ARBA" id="ARBA00023136"/>
    </source>
</evidence>
<protein>
    <submittedName>
        <fullName evidence="10">MtN3_slv domain-containing protein</fullName>
    </submittedName>
</protein>
<dbReference type="GO" id="GO:0051119">
    <property type="term" value="F:sugar transmembrane transporter activity"/>
    <property type="evidence" value="ECO:0007669"/>
    <property type="project" value="InterPro"/>
</dbReference>